<accession>A0A1X1L1G8</accession>
<comment type="caution">
    <text evidence="1">The sequence shown here is derived from an EMBL/GenBank/DDBJ whole genome shotgun (WGS) entry which is preliminary data.</text>
</comment>
<dbReference type="Gene3D" id="3.30.565.10">
    <property type="entry name" value="Histidine kinase-like ATPase, C-terminal domain"/>
    <property type="match status" value="1"/>
</dbReference>
<dbReference type="EMBL" id="NCVL01000019">
    <property type="protein sequence ID" value="ORP05409.1"/>
    <property type="molecule type" value="Genomic_DNA"/>
</dbReference>
<dbReference type="AlphaFoldDB" id="A0A1X1L1G8"/>
<organism evidence="1 2">
    <name type="scientific">Streptococcus mitis</name>
    <dbReference type="NCBI Taxonomy" id="28037"/>
    <lineage>
        <taxon>Bacteria</taxon>
        <taxon>Bacillati</taxon>
        <taxon>Bacillota</taxon>
        <taxon>Bacilli</taxon>
        <taxon>Lactobacillales</taxon>
        <taxon>Streptococcaceae</taxon>
        <taxon>Streptococcus</taxon>
        <taxon>Streptococcus mitis group</taxon>
    </lineage>
</organism>
<dbReference type="SUPFAM" id="SSF55874">
    <property type="entry name" value="ATPase domain of HSP90 chaperone/DNA topoisomerase II/histidine kinase"/>
    <property type="match status" value="1"/>
</dbReference>
<name>A0A1X1L1G8_STRMT</name>
<proteinExistence type="predicted"/>
<reference evidence="1 2" key="1">
    <citation type="journal article" date="2016" name="Eur. J. Clin. Microbiol. Infect. Dis.">
        <title>Whole genome sequencing as a tool for phylogenetic analysis of clinical strains of Mitis group streptococci.</title>
        <authorList>
            <person name="Rasmussen L.H."/>
            <person name="Dargis R."/>
            <person name="Hojholt K."/>
            <person name="Christensen J.J."/>
            <person name="Skovgaard O."/>
            <person name="Justesen U.S."/>
            <person name="Rosenvinge F.S."/>
            <person name="Moser C."/>
            <person name="Lukjancenko O."/>
            <person name="Rasmussen S."/>
            <person name="Nielsen X.C."/>
        </authorList>
    </citation>
    <scope>NUCLEOTIDE SEQUENCE [LARGE SCALE GENOMIC DNA]</scope>
    <source>
        <strain evidence="1 2">OD_310347_11</strain>
    </source>
</reference>
<dbReference type="RefSeq" id="WP_084953883.1">
    <property type="nucleotide sequence ID" value="NZ_CAMHLM010000002.1"/>
</dbReference>
<evidence type="ECO:0000313" key="1">
    <source>
        <dbReference type="EMBL" id="ORP05409.1"/>
    </source>
</evidence>
<sequence length="286" mass="32971">MEHYIHIPRSLNFEFRNISKFYSQYSDINEVLEKNDVIRLNFSNTNFISGEMTVLLSMVVESLHNRDYDVQANYKSLPQSTQNLLSRNGFFKRYKLAPGLSDNKNTVIQLSKIPCKDEDAVDEYIENKFLAKIESEIEPIFRNEISIFIFELVHNILEHSGADNVIMCGQHYPNMNKIRFAIADTGIGLPNYILSKKSLSSEKEAIKWAFTKGNTTKELESDTDSGVGLAYIQEKISKKASMKLFSNHSYFHIKQDGSLSYRNLEYSVHGTLIIFDFDIEQCNKML</sequence>
<evidence type="ECO:0000313" key="2">
    <source>
        <dbReference type="Proteomes" id="UP000193505"/>
    </source>
</evidence>
<dbReference type="InterPro" id="IPR036890">
    <property type="entry name" value="HATPase_C_sf"/>
</dbReference>
<protein>
    <submittedName>
        <fullName evidence="1">Uncharacterized protein</fullName>
    </submittedName>
</protein>
<gene>
    <name evidence="1" type="ORF">B7694_05620</name>
</gene>
<dbReference type="Proteomes" id="UP000193505">
    <property type="component" value="Unassembled WGS sequence"/>
</dbReference>